<evidence type="ECO:0000259" key="7">
    <source>
        <dbReference type="PROSITE" id="PS51123"/>
    </source>
</evidence>
<evidence type="ECO:0000256" key="4">
    <source>
        <dbReference type="PROSITE-ProRule" id="PRU00339"/>
    </source>
</evidence>
<dbReference type="EMBL" id="CP080429">
    <property type="protein sequence ID" value="QYJ69226.1"/>
    <property type="molecule type" value="Genomic_DNA"/>
</dbReference>
<evidence type="ECO:0000256" key="1">
    <source>
        <dbReference type="ARBA" id="ARBA00004442"/>
    </source>
</evidence>
<sequence length="623" mass="69918">MKKLCFTLSLLLTVITINAQNKDTKAADELFGRFEYVDAAEAYLKLTKKGKDPYVYKQLADSYYNIFNTTEAAKWYAKATETEQDAETYYRYAQMLKAEGNYEEANKQMQKFAKKAPKDQRAIIFNKDPNYLPKLRNQTKLFDEKLLDINDKKSADFGAVLANDGILYFTSARNTARRKYGRNEEPYLDIYTATYDDKTGKISEPEELSDINTKWHDGPVAVTADGNTMYFASESFMKGEFDKESSAKQRTGLIYLFVAKKIDGKWGNVKPVTFNSNSWSTGNPAISRDGKTLYFTSNRKGSIGNTDIWKVAVKGFNSFGEPENLGKQVNTEGKETFPYITDDDKLYFSSDGHKGFGGLDIFMIDLANGGETTNVGAPVNSPQDDFSFSYNNERYIGFFSSNRKGKDNMYMAIPVCGVEAVVQVKDANTGNPLALAKVAILDDKQNVIETRTTDKNGKLVYNVDCERTYSLMASAVGYEASMLRIEKTRNPKVDIVANLKPIGSLIVDGKVALSDIYFEYNKSNMTPEAAFELDKLVEAMKGDPNMVIMVKAHTDNRGSDVYNMNLSNQRAKATVQYVISRGISKDRISGKGYGESELKIDCGDDCTEEQHAVNRRTEFIIVQ</sequence>
<evidence type="ECO:0000256" key="2">
    <source>
        <dbReference type="ARBA" id="ARBA00023136"/>
    </source>
</evidence>
<dbReference type="Pfam" id="PF07676">
    <property type="entry name" value="PD40"/>
    <property type="match status" value="2"/>
</dbReference>
<dbReference type="InterPro" id="IPR019734">
    <property type="entry name" value="TPR_rpt"/>
</dbReference>
<dbReference type="Gene3D" id="3.30.1330.60">
    <property type="entry name" value="OmpA-like domain"/>
    <property type="match status" value="1"/>
</dbReference>
<dbReference type="PRINTS" id="PR01021">
    <property type="entry name" value="OMPADOMAIN"/>
</dbReference>
<name>A0ABX8V8T3_9FLAO</name>
<evidence type="ECO:0000313" key="8">
    <source>
        <dbReference type="EMBL" id="QYJ69226.1"/>
    </source>
</evidence>
<dbReference type="InterPro" id="IPR050330">
    <property type="entry name" value="Bact_OuterMem_StrucFunc"/>
</dbReference>
<keyword evidence="4" id="KW-0802">TPR repeat</keyword>
<proteinExistence type="predicted"/>
<dbReference type="PROSITE" id="PS50005">
    <property type="entry name" value="TPR"/>
    <property type="match status" value="1"/>
</dbReference>
<dbReference type="SUPFAM" id="SSF103088">
    <property type="entry name" value="OmpA-like"/>
    <property type="match status" value="1"/>
</dbReference>
<dbReference type="InterPro" id="IPR011042">
    <property type="entry name" value="6-blade_b-propeller_TolB-like"/>
</dbReference>
<keyword evidence="2 5" id="KW-0472">Membrane</keyword>
<dbReference type="Gene3D" id="2.60.40.1120">
    <property type="entry name" value="Carboxypeptidase-like, regulatory domain"/>
    <property type="match status" value="1"/>
</dbReference>
<dbReference type="Pfam" id="PF00691">
    <property type="entry name" value="OmpA"/>
    <property type="match status" value="1"/>
</dbReference>
<feature type="domain" description="OmpA-like" evidence="7">
    <location>
        <begin position="507"/>
        <end position="623"/>
    </location>
</feature>
<dbReference type="PANTHER" id="PTHR30329:SF21">
    <property type="entry name" value="LIPOPROTEIN YIAD-RELATED"/>
    <property type="match status" value="1"/>
</dbReference>
<dbReference type="CDD" id="cd07185">
    <property type="entry name" value="OmpA_C-like"/>
    <property type="match status" value="1"/>
</dbReference>
<accession>A0ABX8V8T3</accession>
<dbReference type="InterPro" id="IPR006665">
    <property type="entry name" value="OmpA-like"/>
</dbReference>
<comment type="subcellular location">
    <subcellularLocation>
        <location evidence="1">Cell outer membrane</location>
    </subcellularLocation>
</comment>
<dbReference type="InterPro" id="IPR011990">
    <property type="entry name" value="TPR-like_helical_dom_sf"/>
</dbReference>
<evidence type="ECO:0000256" key="5">
    <source>
        <dbReference type="PROSITE-ProRule" id="PRU00473"/>
    </source>
</evidence>
<dbReference type="InterPro" id="IPR006664">
    <property type="entry name" value="OMP_bac"/>
</dbReference>
<dbReference type="PROSITE" id="PS51123">
    <property type="entry name" value="OMPA_2"/>
    <property type="match status" value="1"/>
</dbReference>
<organism evidence="8 9">
    <name type="scientific">Flavobacterium litorale</name>
    <dbReference type="NCBI Taxonomy" id="2856519"/>
    <lineage>
        <taxon>Bacteria</taxon>
        <taxon>Pseudomonadati</taxon>
        <taxon>Bacteroidota</taxon>
        <taxon>Flavobacteriia</taxon>
        <taxon>Flavobacteriales</taxon>
        <taxon>Flavobacteriaceae</taxon>
        <taxon>Flavobacterium</taxon>
    </lineage>
</organism>
<dbReference type="Gene3D" id="1.25.40.10">
    <property type="entry name" value="Tetratricopeptide repeat domain"/>
    <property type="match status" value="1"/>
</dbReference>
<feature type="signal peptide" evidence="6">
    <location>
        <begin position="1"/>
        <end position="19"/>
    </location>
</feature>
<dbReference type="SUPFAM" id="SSF82171">
    <property type="entry name" value="DPP6 N-terminal domain-like"/>
    <property type="match status" value="1"/>
</dbReference>
<dbReference type="Proteomes" id="UP000825381">
    <property type="component" value="Chromosome"/>
</dbReference>
<dbReference type="SUPFAM" id="SSF49464">
    <property type="entry name" value="Carboxypeptidase regulatory domain-like"/>
    <property type="match status" value="1"/>
</dbReference>
<dbReference type="SUPFAM" id="SSF48452">
    <property type="entry name" value="TPR-like"/>
    <property type="match status" value="1"/>
</dbReference>
<dbReference type="InterPro" id="IPR008969">
    <property type="entry name" value="CarboxyPept-like_regulatory"/>
</dbReference>
<dbReference type="Gene3D" id="2.120.10.30">
    <property type="entry name" value="TolB, C-terminal domain"/>
    <property type="match status" value="1"/>
</dbReference>
<keyword evidence="3" id="KW-0998">Cell outer membrane</keyword>
<feature type="repeat" description="TPR" evidence="4">
    <location>
        <begin position="86"/>
        <end position="119"/>
    </location>
</feature>
<keyword evidence="9" id="KW-1185">Reference proteome</keyword>
<protein>
    <submittedName>
        <fullName evidence="8">OmpA family protein</fullName>
    </submittedName>
</protein>
<dbReference type="InterPro" id="IPR011659">
    <property type="entry name" value="WD40"/>
</dbReference>
<evidence type="ECO:0000256" key="3">
    <source>
        <dbReference type="ARBA" id="ARBA00023237"/>
    </source>
</evidence>
<dbReference type="RefSeq" id="WP_220641561.1">
    <property type="nucleotide sequence ID" value="NZ_CP080429.1"/>
</dbReference>
<dbReference type="PANTHER" id="PTHR30329">
    <property type="entry name" value="STATOR ELEMENT OF FLAGELLAR MOTOR COMPLEX"/>
    <property type="match status" value="1"/>
</dbReference>
<keyword evidence="6" id="KW-0732">Signal</keyword>
<gene>
    <name evidence="8" type="ORF">K1I41_04870</name>
</gene>
<dbReference type="InterPro" id="IPR036737">
    <property type="entry name" value="OmpA-like_sf"/>
</dbReference>
<reference evidence="8 9" key="1">
    <citation type="submission" date="2021-07" db="EMBL/GenBank/DDBJ databases">
        <title>Flavobacterium WSW3-B6 sp.nov, isolated from seaweed.</title>
        <authorList>
            <person name="Muhammad N."/>
            <person name="Ho H."/>
            <person name="Lee Y.-J."/>
            <person name="Nguyen T."/>
            <person name="Ho J."/>
            <person name="Kim S.-G."/>
        </authorList>
    </citation>
    <scope>NUCLEOTIDE SEQUENCE [LARGE SCALE GENOMIC DNA]</scope>
    <source>
        <strain evidence="8 9">WSW3-B6</strain>
    </source>
</reference>
<evidence type="ECO:0000256" key="6">
    <source>
        <dbReference type="SAM" id="SignalP"/>
    </source>
</evidence>
<evidence type="ECO:0000313" key="9">
    <source>
        <dbReference type="Proteomes" id="UP000825381"/>
    </source>
</evidence>
<feature type="chain" id="PRO_5046995866" evidence="6">
    <location>
        <begin position="20"/>
        <end position="623"/>
    </location>
</feature>